<dbReference type="Proteomes" id="UP001153069">
    <property type="component" value="Unassembled WGS sequence"/>
</dbReference>
<dbReference type="EMBL" id="CAICTM010000270">
    <property type="protein sequence ID" value="CAB9506559.1"/>
    <property type="molecule type" value="Genomic_DNA"/>
</dbReference>
<keyword evidence="3" id="KW-1185">Reference proteome</keyword>
<proteinExistence type="predicted"/>
<reference evidence="2" key="1">
    <citation type="submission" date="2020-06" db="EMBL/GenBank/DDBJ databases">
        <authorList>
            <consortium name="Plant Systems Biology data submission"/>
        </authorList>
    </citation>
    <scope>NUCLEOTIDE SEQUENCE</scope>
    <source>
        <strain evidence="2">D6</strain>
    </source>
</reference>
<evidence type="ECO:0000313" key="3">
    <source>
        <dbReference type="Proteomes" id="UP001153069"/>
    </source>
</evidence>
<gene>
    <name evidence="2" type="ORF">SEMRO_271_G104480.1</name>
</gene>
<comment type="caution">
    <text evidence="2">The sequence shown here is derived from an EMBL/GenBank/DDBJ whole genome shotgun (WGS) entry which is preliminary data.</text>
</comment>
<keyword evidence="1" id="KW-1133">Transmembrane helix</keyword>
<accession>A0A9N8DQ21</accession>
<keyword evidence="1" id="KW-0472">Membrane</keyword>
<evidence type="ECO:0000313" key="2">
    <source>
        <dbReference type="EMBL" id="CAB9506559.1"/>
    </source>
</evidence>
<keyword evidence="1" id="KW-0812">Transmembrane</keyword>
<name>A0A9N8DQ21_9STRA</name>
<evidence type="ECO:0000256" key="1">
    <source>
        <dbReference type="SAM" id="Phobius"/>
    </source>
</evidence>
<protein>
    <submittedName>
        <fullName evidence="2">Uncharacterized protein</fullName>
    </submittedName>
</protein>
<organism evidence="2 3">
    <name type="scientific">Seminavis robusta</name>
    <dbReference type="NCBI Taxonomy" id="568900"/>
    <lineage>
        <taxon>Eukaryota</taxon>
        <taxon>Sar</taxon>
        <taxon>Stramenopiles</taxon>
        <taxon>Ochrophyta</taxon>
        <taxon>Bacillariophyta</taxon>
        <taxon>Bacillariophyceae</taxon>
        <taxon>Bacillariophycidae</taxon>
        <taxon>Naviculales</taxon>
        <taxon>Naviculaceae</taxon>
        <taxon>Seminavis</taxon>
    </lineage>
</organism>
<sequence length="249" mass="27386">MSQEYHPVATAIPAIDEPDNGMVSVAAAEATKDTIVGLTEQQEHLRASIPSWQDTFFEGRQDIWGVFDFDSKALISRDTKVNLLASVVLLWFTIFVLESLWGAILVFFIFYNNHRACVGTHSTRHLALVRTGILFVHERHRTWYGMAGSSQQLVPWGDIRVIAPKYASGDVIVCFACDTHSVCLREYDAICDETAGVILDIRGIKEAEAFVNVVQQVSKATVKGKKLPQNSSFGGDLATATPVPSSSVV</sequence>
<dbReference type="AlphaFoldDB" id="A0A9N8DQ21"/>
<feature type="transmembrane region" description="Helical" evidence="1">
    <location>
        <begin position="81"/>
        <end position="111"/>
    </location>
</feature>